<evidence type="ECO:0000256" key="5">
    <source>
        <dbReference type="ARBA" id="ARBA00040994"/>
    </source>
</evidence>
<dbReference type="PANTHER" id="PTHR13720:SF13">
    <property type="entry name" value="CILIA- AND FLAGELLA-ASSOCIATED PROTEIN 251"/>
    <property type="match status" value="1"/>
</dbReference>
<dbReference type="WBParaSite" id="SSLN_0001418501-mRNA-1">
    <property type="protein sequence ID" value="SSLN_0001418501-mRNA-1"/>
    <property type="gene ID" value="SSLN_0001418501"/>
</dbReference>
<dbReference type="PANTHER" id="PTHR13720">
    <property type="entry name" value="WD-40 REPEAT PROTEIN"/>
    <property type="match status" value="1"/>
</dbReference>
<dbReference type="Gene3D" id="2.130.10.10">
    <property type="entry name" value="YVTN repeat-like/Quinoprotein amine dehydrogenase"/>
    <property type="match status" value="1"/>
</dbReference>
<feature type="region of interest" description="Disordered" evidence="6">
    <location>
        <begin position="89"/>
        <end position="114"/>
    </location>
</feature>
<comment type="subcellular location">
    <subcellularLocation>
        <location evidence="1">Cell projection</location>
        <location evidence="1">Cilium</location>
    </subcellularLocation>
</comment>
<evidence type="ECO:0000256" key="3">
    <source>
        <dbReference type="ARBA" id="ARBA00022737"/>
    </source>
</evidence>
<keyword evidence="2" id="KW-0853">WD repeat</keyword>
<evidence type="ECO:0000313" key="9">
    <source>
        <dbReference type="WBParaSite" id="SSLN_0001418501-mRNA-1"/>
    </source>
</evidence>
<dbReference type="SUPFAM" id="SSF50978">
    <property type="entry name" value="WD40 repeat-like"/>
    <property type="match status" value="1"/>
</dbReference>
<gene>
    <name evidence="7" type="ORF">SSLN_LOCUS13670</name>
</gene>
<dbReference type="InterPro" id="IPR036322">
    <property type="entry name" value="WD40_repeat_dom_sf"/>
</dbReference>
<accession>A0A183TB22</accession>
<dbReference type="STRING" id="70667.A0A183TB22"/>
<reference evidence="7 8" key="2">
    <citation type="submission" date="2018-11" db="EMBL/GenBank/DDBJ databases">
        <authorList>
            <consortium name="Pathogen Informatics"/>
        </authorList>
    </citation>
    <scope>NUCLEOTIDE SEQUENCE [LARGE SCALE GENOMIC DNA]</scope>
    <source>
        <strain evidence="7 8">NST_G2</strain>
    </source>
</reference>
<proteinExistence type="predicted"/>
<dbReference type="SMART" id="SM00320">
    <property type="entry name" value="WD40"/>
    <property type="match status" value="2"/>
</dbReference>
<dbReference type="OrthoDB" id="4899631at2759"/>
<reference evidence="9" key="1">
    <citation type="submission" date="2016-06" db="UniProtKB">
        <authorList>
            <consortium name="WormBaseParasite"/>
        </authorList>
    </citation>
    <scope>IDENTIFICATION</scope>
</reference>
<dbReference type="InterPro" id="IPR050630">
    <property type="entry name" value="WD_repeat_EMAP"/>
</dbReference>
<evidence type="ECO:0000256" key="2">
    <source>
        <dbReference type="ARBA" id="ARBA00022574"/>
    </source>
</evidence>
<dbReference type="Pfam" id="PF00400">
    <property type="entry name" value="WD40"/>
    <property type="match status" value="1"/>
</dbReference>
<organism evidence="9">
    <name type="scientific">Schistocephalus solidus</name>
    <name type="common">Tapeworm</name>
    <dbReference type="NCBI Taxonomy" id="70667"/>
    <lineage>
        <taxon>Eukaryota</taxon>
        <taxon>Metazoa</taxon>
        <taxon>Spiralia</taxon>
        <taxon>Lophotrochozoa</taxon>
        <taxon>Platyhelminthes</taxon>
        <taxon>Cestoda</taxon>
        <taxon>Eucestoda</taxon>
        <taxon>Diphyllobothriidea</taxon>
        <taxon>Diphyllobothriidae</taxon>
        <taxon>Schistocephalus</taxon>
    </lineage>
</organism>
<name>A0A183TB22_SCHSO</name>
<evidence type="ECO:0000313" key="8">
    <source>
        <dbReference type="Proteomes" id="UP000275846"/>
    </source>
</evidence>
<evidence type="ECO:0000313" key="7">
    <source>
        <dbReference type="EMBL" id="VDM00056.1"/>
    </source>
</evidence>
<keyword evidence="3" id="KW-0677">Repeat</keyword>
<evidence type="ECO:0000256" key="1">
    <source>
        <dbReference type="ARBA" id="ARBA00004138"/>
    </source>
</evidence>
<keyword evidence="4" id="KW-0966">Cell projection</keyword>
<dbReference type="EMBL" id="UYSU01038269">
    <property type="protein sequence ID" value="VDM00056.1"/>
    <property type="molecule type" value="Genomic_DNA"/>
</dbReference>
<evidence type="ECO:0000256" key="4">
    <source>
        <dbReference type="ARBA" id="ARBA00023273"/>
    </source>
</evidence>
<dbReference type="GO" id="GO:0031514">
    <property type="term" value="C:motile cilium"/>
    <property type="evidence" value="ECO:0007669"/>
    <property type="project" value="TreeGrafter"/>
</dbReference>
<feature type="region of interest" description="Disordered" evidence="6">
    <location>
        <begin position="1"/>
        <end position="26"/>
    </location>
</feature>
<dbReference type="InterPro" id="IPR015943">
    <property type="entry name" value="WD40/YVTN_repeat-like_dom_sf"/>
</dbReference>
<protein>
    <recommendedName>
        <fullName evidence="5">Cilia- and flagella-associated protein 251</fullName>
    </recommendedName>
</protein>
<dbReference type="AlphaFoldDB" id="A0A183TB22"/>
<dbReference type="InterPro" id="IPR001680">
    <property type="entry name" value="WD40_rpt"/>
</dbReference>
<evidence type="ECO:0000256" key="6">
    <source>
        <dbReference type="SAM" id="MobiDB-lite"/>
    </source>
</evidence>
<sequence length="418" mass="46817">MAYANNARDDVTPGKSVQNVDAVNKTESAEQLRPLVTTSTVHEGDPHSVTKTTLRVVMDREERNLKSSEVYPRDTETYFDQTINETEDFSALNDDSHKPETSMPASAGGRPDTNVSNRAMEEAKGQAEPREVLKPVRVLGFNQNVPVINLSSGRNIKLFYTSAHLGVIYDVEKNEQVLMRGHVNTIRSTCCSKDKRWLVTGDSGPDSAVILWDAKTVQPVRTMLDTHPNGVVGVALTPDARYLATLSSDIDNQVFAIWDWTTGSDEPLCHTDLSPDFGLQTKIAFKEDDYFHVMTNSETQVIFYDWGQPEFTDEKVHALLHIKCHRSVERSFVRREQVVNRCHHVGGAALSSEATLLFRTKSVLQMATDMIKKDASKDVSVTNTQERCGRRTVARFLWWGGTAERLDGSKEVLPFVEV</sequence>
<dbReference type="Proteomes" id="UP000275846">
    <property type="component" value="Unassembled WGS sequence"/>
</dbReference>
<keyword evidence="8" id="KW-1185">Reference proteome</keyword>